<gene>
    <name evidence="1" type="ORF">AK812_SmicGene16790</name>
</gene>
<dbReference type="Proteomes" id="UP000186817">
    <property type="component" value="Unassembled WGS sequence"/>
</dbReference>
<dbReference type="AlphaFoldDB" id="A0A1Q9DZE5"/>
<evidence type="ECO:0000313" key="1">
    <source>
        <dbReference type="EMBL" id="OLQ00548.1"/>
    </source>
</evidence>
<evidence type="ECO:0000313" key="2">
    <source>
        <dbReference type="Proteomes" id="UP000186817"/>
    </source>
</evidence>
<proteinExistence type="predicted"/>
<organism evidence="1 2">
    <name type="scientific">Symbiodinium microadriaticum</name>
    <name type="common">Dinoflagellate</name>
    <name type="synonym">Zooxanthella microadriatica</name>
    <dbReference type="NCBI Taxonomy" id="2951"/>
    <lineage>
        <taxon>Eukaryota</taxon>
        <taxon>Sar</taxon>
        <taxon>Alveolata</taxon>
        <taxon>Dinophyceae</taxon>
        <taxon>Suessiales</taxon>
        <taxon>Symbiodiniaceae</taxon>
        <taxon>Symbiodinium</taxon>
    </lineage>
</organism>
<keyword evidence="2" id="KW-1185">Reference proteome</keyword>
<name>A0A1Q9DZE5_SYMMI</name>
<protein>
    <submittedName>
        <fullName evidence="1">Uncharacterized protein</fullName>
    </submittedName>
</protein>
<sequence>MAAAAAGVGCGCWWHQELQPSAHRHPSCSEATRRPGFISAALAATAALIEAGSAQQQSLHREILAAHERQVLLDNELPELFRISRRLFQTQQWPATDQKWWISGSAHSGQRAPGATGPLVLCNQVSPGLAGDLSLRLQLKAYWIVRLPAK</sequence>
<reference evidence="1 2" key="1">
    <citation type="submission" date="2016-02" db="EMBL/GenBank/DDBJ databases">
        <title>Genome analysis of coral dinoflagellate symbionts highlights evolutionary adaptations to a symbiotic lifestyle.</title>
        <authorList>
            <person name="Aranda M."/>
            <person name="Li Y."/>
            <person name="Liew Y.J."/>
            <person name="Baumgarten S."/>
            <person name="Simakov O."/>
            <person name="Wilson M."/>
            <person name="Piel J."/>
            <person name="Ashoor H."/>
            <person name="Bougouffa S."/>
            <person name="Bajic V.B."/>
            <person name="Ryu T."/>
            <person name="Ravasi T."/>
            <person name="Bayer T."/>
            <person name="Micklem G."/>
            <person name="Kim H."/>
            <person name="Bhak J."/>
            <person name="Lajeunesse T.C."/>
            <person name="Voolstra C.R."/>
        </authorList>
    </citation>
    <scope>NUCLEOTIDE SEQUENCE [LARGE SCALE GENOMIC DNA]</scope>
    <source>
        <strain evidence="1 2">CCMP2467</strain>
    </source>
</reference>
<comment type="caution">
    <text evidence="1">The sequence shown here is derived from an EMBL/GenBank/DDBJ whole genome shotgun (WGS) entry which is preliminary data.</text>
</comment>
<accession>A0A1Q9DZE5</accession>
<dbReference type="EMBL" id="LSRX01000323">
    <property type="protein sequence ID" value="OLQ00548.1"/>
    <property type="molecule type" value="Genomic_DNA"/>
</dbReference>